<evidence type="ECO:0000313" key="3">
    <source>
        <dbReference type="Proteomes" id="UP001596504"/>
    </source>
</evidence>
<dbReference type="EC" id="1.-.-.-" evidence="2"/>
<accession>A0ABW2LGP9</accession>
<keyword evidence="2" id="KW-0503">Monooxygenase</keyword>
<dbReference type="InterPro" id="IPR011008">
    <property type="entry name" value="Dimeric_a/b-barrel"/>
</dbReference>
<dbReference type="GO" id="GO:0004497">
    <property type="term" value="F:monooxygenase activity"/>
    <property type="evidence" value="ECO:0007669"/>
    <property type="project" value="UniProtKB-KW"/>
</dbReference>
<sequence length="107" mass="11333">MSTSTRVGRIVTFTAKPGRGEQLAIVMLQIAEALRGSMGCELYAVTRECGAADRVRVVEVWTDLSSADAALATAVATHPDIDLNDLLELLVEPPEQLDLDPLGGVGI</sequence>
<dbReference type="RefSeq" id="WP_380665301.1">
    <property type="nucleotide sequence ID" value="NZ_JBHTCJ010000002.1"/>
</dbReference>
<organism evidence="2 3">
    <name type="scientific">Saccharopolyspora griseoalba</name>
    <dbReference type="NCBI Taxonomy" id="1431848"/>
    <lineage>
        <taxon>Bacteria</taxon>
        <taxon>Bacillati</taxon>
        <taxon>Actinomycetota</taxon>
        <taxon>Actinomycetes</taxon>
        <taxon>Pseudonocardiales</taxon>
        <taxon>Pseudonocardiaceae</taxon>
        <taxon>Saccharopolyspora</taxon>
    </lineage>
</organism>
<reference evidence="3" key="1">
    <citation type="journal article" date="2019" name="Int. J. Syst. Evol. Microbiol.">
        <title>The Global Catalogue of Microorganisms (GCM) 10K type strain sequencing project: providing services to taxonomists for standard genome sequencing and annotation.</title>
        <authorList>
            <consortium name="The Broad Institute Genomics Platform"/>
            <consortium name="The Broad Institute Genome Sequencing Center for Infectious Disease"/>
            <person name="Wu L."/>
            <person name="Ma J."/>
        </authorList>
    </citation>
    <scope>NUCLEOTIDE SEQUENCE [LARGE SCALE GENOMIC DNA]</scope>
    <source>
        <strain evidence="3">WLHS5</strain>
    </source>
</reference>
<keyword evidence="3" id="KW-1185">Reference proteome</keyword>
<dbReference type="InterPro" id="IPR007138">
    <property type="entry name" value="ABM_dom"/>
</dbReference>
<protein>
    <submittedName>
        <fullName evidence="2">Quinol monooxygenase</fullName>
        <ecNumber evidence="2">1.-.-.-</ecNumber>
    </submittedName>
</protein>
<evidence type="ECO:0000259" key="1">
    <source>
        <dbReference type="Pfam" id="PF03992"/>
    </source>
</evidence>
<comment type="caution">
    <text evidence="2">The sequence shown here is derived from an EMBL/GenBank/DDBJ whole genome shotgun (WGS) entry which is preliminary data.</text>
</comment>
<name>A0ABW2LGP9_9PSEU</name>
<dbReference type="EMBL" id="JBHTCJ010000002">
    <property type="protein sequence ID" value="MFC7340959.1"/>
    <property type="molecule type" value="Genomic_DNA"/>
</dbReference>
<dbReference type="Gene3D" id="3.30.70.100">
    <property type="match status" value="1"/>
</dbReference>
<gene>
    <name evidence="2" type="ORF">ACFQRI_06005</name>
</gene>
<feature type="domain" description="ABM" evidence="1">
    <location>
        <begin position="8"/>
        <end position="74"/>
    </location>
</feature>
<dbReference type="Proteomes" id="UP001596504">
    <property type="component" value="Unassembled WGS sequence"/>
</dbReference>
<keyword evidence="2" id="KW-0560">Oxidoreductase</keyword>
<dbReference type="Pfam" id="PF03992">
    <property type="entry name" value="ABM"/>
    <property type="match status" value="1"/>
</dbReference>
<dbReference type="SUPFAM" id="SSF54909">
    <property type="entry name" value="Dimeric alpha+beta barrel"/>
    <property type="match status" value="1"/>
</dbReference>
<proteinExistence type="predicted"/>
<evidence type="ECO:0000313" key="2">
    <source>
        <dbReference type="EMBL" id="MFC7340959.1"/>
    </source>
</evidence>